<comment type="caution">
    <text evidence="1">The sequence shown here is derived from an EMBL/GenBank/DDBJ whole genome shotgun (WGS) entry which is preliminary data.</text>
</comment>
<reference evidence="1 2" key="1">
    <citation type="submission" date="2016-07" db="EMBL/GenBank/DDBJ databases">
        <title>Pervasive Adenine N6-methylation of Active Genes in Fungi.</title>
        <authorList>
            <consortium name="DOE Joint Genome Institute"/>
            <person name="Mondo S.J."/>
            <person name="Dannebaum R.O."/>
            <person name="Kuo R.C."/>
            <person name="Labutti K."/>
            <person name="Haridas S."/>
            <person name="Kuo A."/>
            <person name="Salamov A."/>
            <person name="Ahrendt S.R."/>
            <person name="Lipzen A."/>
            <person name="Sullivan W."/>
            <person name="Andreopoulos W.B."/>
            <person name="Clum A."/>
            <person name="Lindquist E."/>
            <person name="Daum C."/>
            <person name="Ramamoorthy G.K."/>
            <person name="Gryganskyi A."/>
            <person name="Culley D."/>
            <person name="Magnuson J.K."/>
            <person name="James T.Y."/>
            <person name="O'Malley M.A."/>
            <person name="Stajich J.E."/>
            <person name="Spatafora J.W."/>
            <person name="Visel A."/>
            <person name="Grigoriev I.V."/>
        </authorList>
    </citation>
    <scope>NUCLEOTIDE SEQUENCE [LARGE SCALE GENOMIC DNA]</scope>
    <source>
        <strain evidence="1 2">62-1032</strain>
    </source>
</reference>
<dbReference type="SUPFAM" id="SSF52047">
    <property type="entry name" value="RNI-like"/>
    <property type="match status" value="1"/>
</dbReference>
<accession>A0A1Y2EGQ0</accession>
<proteinExistence type="predicted"/>
<dbReference type="Gene3D" id="3.80.10.10">
    <property type="entry name" value="Ribonuclease Inhibitor"/>
    <property type="match status" value="1"/>
</dbReference>
<dbReference type="InterPro" id="IPR032675">
    <property type="entry name" value="LRR_dom_sf"/>
</dbReference>
<dbReference type="Proteomes" id="UP000193467">
    <property type="component" value="Unassembled WGS sequence"/>
</dbReference>
<organism evidence="1 2">
    <name type="scientific">Leucosporidium creatinivorum</name>
    <dbReference type="NCBI Taxonomy" id="106004"/>
    <lineage>
        <taxon>Eukaryota</taxon>
        <taxon>Fungi</taxon>
        <taxon>Dikarya</taxon>
        <taxon>Basidiomycota</taxon>
        <taxon>Pucciniomycotina</taxon>
        <taxon>Microbotryomycetes</taxon>
        <taxon>Leucosporidiales</taxon>
        <taxon>Leucosporidium</taxon>
    </lineage>
</organism>
<evidence type="ECO:0000313" key="2">
    <source>
        <dbReference type="Proteomes" id="UP000193467"/>
    </source>
</evidence>
<keyword evidence="2" id="KW-1185">Reference proteome</keyword>
<dbReference type="AlphaFoldDB" id="A0A1Y2EGQ0"/>
<name>A0A1Y2EGQ0_9BASI</name>
<sequence>MNSAMLLLAAAPPSAPAEQLRPTSRLLTLPNEILFIILRMARDQDEAFKARRKSIRLLDDDDDDDEAETNIDHERRAVFKALETSSTYAQLGKSLFALSSANKNLREVAAPLLFRNLTPTRVSPPTFRYIIRPARAAFFHHASFRGRSSLNHILFSQLHQYANLHSLSLDRQAYGELFGSTLKSTTEEQLFAQRALKTLAPQVTKLELLDLSAGTIARVLPLFPALTTLTIFVPEVALNREDSDRLSSAIKACNNLQSLSMDLRLFGLSPIAFPSSIRSLSVTAPWINRTIWRAVEGLAPSLVSLTLNYVEDEPFGDPSDPNHGPPDFEAPFPRLRTLYLDHFPPHEAHRIIIHLSQLPSPLYDIHYTVNSAAPLAGPVAVLSLPKFASTLRHLHLGADVGESDPSEYATVEGDVYGYLPDSFYELEWHALRTPHLQIHRSGLAYPYGRPVNKSLRLLMKGGASGVALSSAVCAAEESLMHAHKLLYDCYFRADLVGLEELLKDTRALRARWLVAQD</sequence>
<dbReference type="InParanoid" id="A0A1Y2EGQ0"/>
<dbReference type="EMBL" id="MCGR01000054">
    <property type="protein sequence ID" value="ORY70763.1"/>
    <property type="molecule type" value="Genomic_DNA"/>
</dbReference>
<protein>
    <submittedName>
        <fullName evidence="1">Uncharacterized protein</fullName>
    </submittedName>
</protein>
<evidence type="ECO:0000313" key="1">
    <source>
        <dbReference type="EMBL" id="ORY70763.1"/>
    </source>
</evidence>
<gene>
    <name evidence="1" type="ORF">BCR35DRAFT_354496</name>
</gene>